<sequence length="161" mass="17769">MLIQCSLAVRYALIEHEDSNIRVLDSTPAPPVEQAILDEDAPHEGHSWVEQEALPSLECLGLYTRTARKENEDIYYASAHVSMPSNDSEAIRLLLGPARFARLSGTANAEIILTRGRHGAHLRTTRRIPPNGLILLAPLPPSLRFAEVMRPLSPPVVPLVE</sequence>
<evidence type="ECO:0000313" key="1">
    <source>
        <dbReference type="EMBL" id="KZV96304.1"/>
    </source>
</evidence>
<dbReference type="AlphaFoldDB" id="A0A165KGL2"/>
<name>A0A165KGL2_EXIGL</name>
<keyword evidence="2" id="KW-1185">Reference proteome</keyword>
<proteinExistence type="predicted"/>
<accession>A0A165KGL2</accession>
<protein>
    <submittedName>
        <fullName evidence="1">Uncharacterized protein</fullName>
    </submittedName>
</protein>
<reference evidence="1 2" key="1">
    <citation type="journal article" date="2016" name="Mol. Biol. Evol.">
        <title>Comparative Genomics of Early-Diverging Mushroom-Forming Fungi Provides Insights into the Origins of Lignocellulose Decay Capabilities.</title>
        <authorList>
            <person name="Nagy L.G."/>
            <person name="Riley R."/>
            <person name="Tritt A."/>
            <person name="Adam C."/>
            <person name="Daum C."/>
            <person name="Floudas D."/>
            <person name="Sun H."/>
            <person name="Yadav J.S."/>
            <person name="Pangilinan J."/>
            <person name="Larsson K.H."/>
            <person name="Matsuura K."/>
            <person name="Barry K."/>
            <person name="Labutti K."/>
            <person name="Kuo R."/>
            <person name="Ohm R.A."/>
            <person name="Bhattacharya S.S."/>
            <person name="Shirouzu T."/>
            <person name="Yoshinaga Y."/>
            <person name="Martin F.M."/>
            <person name="Grigoriev I.V."/>
            <person name="Hibbett D.S."/>
        </authorList>
    </citation>
    <scope>NUCLEOTIDE SEQUENCE [LARGE SCALE GENOMIC DNA]</scope>
    <source>
        <strain evidence="1 2">HHB12029</strain>
    </source>
</reference>
<dbReference type="EMBL" id="KV425944">
    <property type="protein sequence ID" value="KZV96304.1"/>
    <property type="molecule type" value="Genomic_DNA"/>
</dbReference>
<gene>
    <name evidence="1" type="ORF">EXIGLDRAFT_705706</name>
</gene>
<dbReference type="Proteomes" id="UP000077266">
    <property type="component" value="Unassembled WGS sequence"/>
</dbReference>
<dbReference type="InParanoid" id="A0A165KGL2"/>
<organism evidence="1 2">
    <name type="scientific">Exidia glandulosa HHB12029</name>
    <dbReference type="NCBI Taxonomy" id="1314781"/>
    <lineage>
        <taxon>Eukaryota</taxon>
        <taxon>Fungi</taxon>
        <taxon>Dikarya</taxon>
        <taxon>Basidiomycota</taxon>
        <taxon>Agaricomycotina</taxon>
        <taxon>Agaricomycetes</taxon>
        <taxon>Auriculariales</taxon>
        <taxon>Exidiaceae</taxon>
        <taxon>Exidia</taxon>
    </lineage>
</organism>
<evidence type="ECO:0000313" key="2">
    <source>
        <dbReference type="Proteomes" id="UP000077266"/>
    </source>
</evidence>